<dbReference type="SUPFAM" id="SSF51197">
    <property type="entry name" value="Clavaminate synthase-like"/>
    <property type="match status" value="1"/>
</dbReference>
<proteinExistence type="predicted"/>
<accession>A0ABS3SDY5</accession>
<dbReference type="PANTHER" id="PTHR12461:SF105">
    <property type="entry name" value="HYPOXIA-INDUCIBLE FACTOR 1-ALPHA INHIBITOR"/>
    <property type="match status" value="1"/>
</dbReference>
<comment type="caution">
    <text evidence="2">The sequence shown here is derived from an EMBL/GenBank/DDBJ whole genome shotgun (WGS) entry which is preliminary data.</text>
</comment>
<evidence type="ECO:0000313" key="3">
    <source>
        <dbReference type="Proteomes" id="UP000678317"/>
    </source>
</evidence>
<protein>
    <submittedName>
        <fullName evidence="2">Cupin-like domain-containing protein</fullName>
    </submittedName>
</protein>
<dbReference type="Pfam" id="PF13621">
    <property type="entry name" value="Cupin_8"/>
    <property type="match status" value="1"/>
</dbReference>
<name>A0ABS3SDY5_9CELL</name>
<dbReference type="SMART" id="SM00558">
    <property type="entry name" value="JmjC"/>
    <property type="match status" value="1"/>
</dbReference>
<feature type="domain" description="JmjC" evidence="1">
    <location>
        <begin position="116"/>
        <end position="270"/>
    </location>
</feature>
<dbReference type="EMBL" id="JAGFBM010000001">
    <property type="protein sequence ID" value="MBO3083947.1"/>
    <property type="molecule type" value="Genomic_DNA"/>
</dbReference>
<evidence type="ECO:0000259" key="1">
    <source>
        <dbReference type="PROSITE" id="PS51184"/>
    </source>
</evidence>
<dbReference type="InterPro" id="IPR003347">
    <property type="entry name" value="JmjC_dom"/>
</dbReference>
<organism evidence="2 3">
    <name type="scientific">Cellulomonas fengjieae</name>
    <dbReference type="NCBI Taxonomy" id="2819978"/>
    <lineage>
        <taxon>Bacteria</taxon>
        <taxon>Bacillati</taxon>
        <taxon>Actinomycetota</taxon>
        <taxon>Actinomycetes</taxon>
        <taxon>Micrococcales</taxon>
        <taxon>Cellulomonadaceae</taxon>
        <taxon>Cellulomonas</taxon>
    </lineage>
</organism>
<dbReference type="PANTHER" id="PTHR12461">
    <property type="entry name" value="HYPOXIA-INDUCIBLE FACTOR 1 ALPHA INHIBITOR-RELATED"/>
    <property type="match status" value="1"/>
</dbReference>
<dbReference type="InterPro" id="IPR041667">
    <property type="entry name" value="Cupin_8"/>
</dbReference>
<dbReference type="Gene3D" id="2.60.120.650">
    <property type="entry name" value="Cupin"/>
    <property type="match status" value="1"/>
</dbReference>
<reference evidence="2 3" key="1">
    <citation type="submission" date="2021-03" db="EMBL/GenBank/DDBJ databases">
        <title>novel species in genus Cellulomonas.</title>
        <authorList>
            <person name="Zhang G."/>
        </authorList>
    </citation>
    <scope>NUCLEOTIDE SEQUENCE [LARGE SCALE GENOMIC DNA]</scope>
    <source>
        <strain evidence="3">zg-ZUI188</strain>
    </source>
</reference>
<gene>
    <name evidence="2" type="ORF">J4035_04785</name>
</gene>
<dbReference type="Proteomes" id="UP000678317">
    <property type="component" value="Unassembled WGS sequence"/>
</dbReference>
<dbReference type="RefSeq" id="WP_208211472.1">
    <property type="nucleotide sequence ID" value="NZ_CP074404.1"/>
</dbReference>
<evidence type="ECO:0000313" key="2">
    <source>
        <dbReference type="EMBL" id="MBO3083947.1"/>
    </source>
</evidence>
<sequence>MHLDAVPRVDRNDFRVPRLGGEPRVVVGNVAGWPALERWDSDYLRAVAGGVEVVVRERNGPPNNMYQHLAQGGAVPFGDYLDWVLATAGDLQPVTADLTDPRQITGLVAASRLDVSYYLDANLVRLSPTLTSDAPDPQWFRRPAPDVNFWCGVQGTSSGLHCDVSPNCNVQVVGSKHFSLFPPSSARRLGRIGHGTHCRVDPNALDLRRFPRAADVRGFETTLGPGESLYIPVGWFHQVTVTSAWAVNVNFFWPRPFPQGLAVPMLWGFLLRRGRARLARTLGGG</sequence>
<keyword evidence="3" id="KW-1185">Reference proteome</keyword>
<dbReference type="PROSITE" id="PS51184">
    <property type="entry name" value="JMJC"/>
    <property type="match status" value="1"/>
</dbReference>